<feature type="domain" description="Restriction endonuclease type IV Mrr" evidence="1">
    <location>
        <begin position="13"/>
        <end position="128"/>
    </location>
</feature>
<organism evidence="2 3">
    <name type="scientific">Anaerosporobacter mobilis DSM 15930</name>
    <dbReference type="NCBI Taxonomy" id="1120996"/>
    <lineage>
        <taxon>Bacteria</taxon>
        <taxon>Bacillati</taxon>
        <taxon>Bacillota</taxon>
        <taxon>Clostridia</taxon>
        <taxon>Lachnospirales</taxon>
        <taxon>Lachnospiraceae</taxon>
        <taxon>Anaerosporobacter</taxon>
    </lineage>
</organism>
<keyword evidence="3" id="KW-1185">Reference proteome</keyword>
<proteinExistence type="predicted"/>
<name>A0A1M7N866_9FIRM</name>
<dbReference type="AlphaFoldDB" id="A0A1M7N866"/>
<dbReference type="PANTHER" id="PTHR30015:SF7">
    <property type="entry name" value="TYPE IV METHYL-DIRECTED RESTRICTION ENZYME ECOKMRR"/>
    <property type="match status" value="1"/>
</dbReference>
<dbReference type="InterPro" id="IPR052906">
    <property type="entry name" value="Type_IV_Methyl-Rstrct_Enzyme"/>
</dbReference>
<evidence type="ECO:0000313" key="2">
    <source>
        <dbReference type="EMBL" id="SHM99268.1"/>
    </source>
</evidence>
<dbReference type="Pfam" id="PF04471">
    <property type="entry name" value="Mrr_cat"/>
    <property type="match status" value="1"/>
</dbReference>
<dbReference type="GO" id="GO:0009307">
    <property type="term" value="P:DNA restriction-modification system"/>
    <property type="evidence" value="ECO:0007669"/>
    <property type="project" value="InterPro"/>
</dbReference>
<dbReference type="GO" id="GO:0015666">
    <property type="term" value="F:restriction endodeoxyribonuclease activity"/>
    <property type="evidence" value="ECO:0007669"/>
    <property type="project" value="TreeGrafter"/>
</dbReference>
<dbReference type="Proteomes" id="UP000184038">
    <property type="component" value="Unassembled WGS sequence"/>
</dbReference>
<accession>A0A1M7N866</accession>
<protein>
    <submittedName>
        <fullName evidence="2">Restriction system protein</fullName>
    </submittedName>
</protein>
<dbReference type="InterPro" id="IPR007560">
    <property type="entry name" value="Restrct_endonuc_IV_Mrr"/>
</dbReference>
<dbReference type="Gene3D" id="3.40.1350.10">
    <property type="match status" value="1"/>
</dbReference>
<dbReference type="InterPro" id="IPR011856">
    <property type="entry name" value="tRNA_endonuc-like_dom_sf"/>
</dbReference>
<dbReference type="OrthoDB" id="8455814at2"/>
<evidence type="ECO:0000259" key="1">
    <source>
        <dbReference type="Pfam" id="PF04471"/>
    </source>
</evidence>
<reference evidence="2 3" key="1">
    <citation type="submission" date="2016-11" db="EMBL/GenBank/DDBJ databases">
        <authorList>
            <person name="Jaros S."/>
            <person name="Januszkiewicz K."/>
            <person name="Wedrychowicz H."/>
        </authorList>
    </citation>
    <scope>NUCLEOTIDE SEQUENCE [LARGE SCALE GENOMIC DNA]</scope>
    <source>
        <strain evidence="2 3">DSM 15930</strain>
    </source>
</reference>
<dbReference type="InterPro" id="IPR011335">
    <property type="entry name" value="Restrct_endonuc-II-like"/>
</dbReference>
<dbReference type="GO" id="GO:0003677">
    <property type="term" value="F:DNA binding"/>
    <property type="evidence" value="ECO:0007669"/>
    <property type="project" value="InterPro"/>
</dbReference>
<evidence type="ECO:0000313" key="3">
    <source>
        <dbReference type="Proteomes" id="UP000184038"/>
    </source>
</evidence>
<dbReference type="PANTHER" id="PTHR30015">
    <property type="entry name" value="MRR RESTRICTION SYSTEM PROTEIN"/>
    <property type="match status" value="1"/>
</dbReference>
<dbReference type="SUPFAM" id="SSF52980">
    <property type="entry name" value="Restriction endonuclease-like"/>
    <property type="match status" value="1"/>
</dbReference>
<dbReference type="EMBL" id="FRCP01000025">
    <property type="protein sequence ID" value="SHM99268.1"/>
    <property type="molecule type" value="Genomic_DNA"/>
</dbReference>
<sequence>MTDFVNLYRGIVANISPIEFEKYCFNILKCYAEKENLKEFSIIHDKKIESCDGIYQIDIYAEFTALNVKFRVITECKRYKNSIEREKIVVLADKVKSIGAQKGILISTSGFQSGAIKYAKEHGITLLQIIDKDVIHIQNSVEVKKDIMYKMEKELFLHMPQFYAYEWDEYDFPSIKIYPSEQFVRNTQKKIVEKYKYKFE</sequence>
<gene>
    <name evidence="2" type="ORF">SAMN02746066_04271</name>
</gene>
<dbReference type="RefSeq" id="WP_073291191.1">
    <property type="nucleotide sequence ID" value="NZ_FRCP01000025.1"/>
</dbReference>